<dbReference type="RefSeq" id="WP_187965011.1">
    <property type="nucleotide sequence ID" value="NZ_JACVDC010000016.1"/>
</dbReference>
<organism evidence="1 2">
    <name type="scientific">Sinomicrobium weinanense</name>
    <dbReference type="NCBI Taxonomy" id="2842200"/>
    <lineage>
        <taxon>Bacteria</taxon>
        <taxon>Pseudomonadati</taxon>
        <taxon>Bacteroidota</taxon>
        <taxon>Flavobacteriia</taxon>
        <taxon>Flavobacteriales</taxon>
        <taxon>Flavobacteriaceae</taxon>
        <taxon>Sinomicrobium</taxon>
    </lineage>
</organism>
<comment type="caution">
    <text evidence="1">The sequence shown here is derived from an EMBL/GenBank/DDBJ whole genome shotgun (WGS) entry which is preliminary data.</text>
</comment>
<sequence>MLFAFALLGFLSKAQTTHTNSFAKEITVNNTVMVELTDETGNPLNVGSIYKVRLVTRGTGTNTGAEYLVWYNPDASVWNLRAVTLAGDISNHPLLTIDNNVVKVKTNHSNNYRIRVFIQELQMGESDVEPDVFGPSYHWQRKGNGLFYTDGRVGIGTTDSSNWKLAVNGNIRAKEVKVETGWSDFVFEENYPLPTLEEVEQHIIKKGHLKDIPSAKEVEENGIFLGEMDAKLLQKIEELTLYIIKQQKVMKIQGEAIQELKKEIEQLKKNQ</sequence>
<reference evidence="1 2" key="1">
    <citation type="submission" date="2020-09" db="EMBL/GenBank/DDBJ databases">
        <title>Sinomicrobium weinanense sp. nov., a halophilic bacteria isolated from saline-alkali soil.</title>
        <authorList>
            <person name="Wu P."/>
            <person name="Ren H."/>
            <person name="Mei Y."/>
            <person name="Liang Y."/>
            <person name="Chen Z."/>
        </authorList>
    </citation>
    <scope>NUCLEOTIDE SEQUENCE [LARGE SCALE GENOMIC DNA]</scope>
    <source>
        <strain evidence="1 2">FJxs</strain>
    </source>
</reference>
<dbReference type="EMBL" id="JACVDC010000016">
    <property type="protein sequence ID" value="MBC9795860.1"/>
    <property type="molecule type" value="Genomic_DNA"/>
</dbReference>
<keyword evidence="2" id="KW-1185">Reference proteome</keyword>
<name>A0A926JQY0_9FLAO</name>
<dbReference type="Proteomes" id="UP000653730">
    <property type="component" value="Unassembled WGS sequence"/>
</dbReference>
<dbReference type="AlphaFoldDB" id="A0A926JQY0"/>
<protein>
    <submittedName>
        <fullName evidence="1">Uncharacterized protein</fullName>
    </submittedName>
</protein>
<accession>A0A926JQY0</accession>
<evidence type="ECO:0000313" key="2">
    <source>
        <dbReference type="Proteomes" id="UP000653730"/>
    </source>
</evidence>
<gene>
    <name evidence="1" type="ORF">IBL28_07775</name>
</gene>
<evidence type="ECO:0000313" key="1">
    <source>
        <dbReference type="EMBL" id="MBC9795860.1"/>
    </source>
</evidence>
<proteinExistence type="predicted"/>